<dbReference type="AlphaFoldDB" id="A0A0A9HU25"/>
<reference evidence="1" key="2">
    <citation type="journal article" date="2015" name="Data Brief">
        <title>Shoot transcriptome of the giant reed, Arundo donax.</title>
        <authorList>
            <person name="Barrero R.A."/>
            <person name="Guerrero F.D."/>
            <person name="Moolhuijzen P."/>
            <person name="Goolsby J.A."/>
            <person name="Tidwell J."/>
            <person name="Bellgard S.E."/>
            <person name="Bellgard M.I."/>
        </authorList>
    </citation>
    <scope>NUCLEOTIDE SEQUENCE</scope>
    <source>
        <tissue evidence="1">Shoot tissue taken approximately 20 cm above the soil surface</tissue>
    </source>
</reference>
<reference evidence="1" key="1">
    <citation type="submission" date="2014-09" db="EMBL/GenBank/DDBJ databases">
        <authorList>
            <person name="Magalhaes I.L.F."/>
            <person name="Oliveira U."/>
            <person name="Santos F.R."/>
            <person name="Vidigal T.H.D.A."/>
            <person name="Brescovit A.D."/>
            <person name="Santos A.J."/>
        </authorList>
    </citation>
    <scope>NUCLEOTIDE SEQUENCE</scope>
    <source>
        <tissue evidence="1">Shoot tissue taken approximately 20 cm above the soil surface</tissue>
    </source>
</reference>
<organism evidence="1">
    <name type="scientific">Arundo donax</name>
    <name type="common">Giant reed</name>
    <name type="synonym">Donax arundinaceus</name>
    <dbReference type="NCBI Taxonomy" id="35708"/>
    <lineage>
        <taxon>Eukaryota</taxon>
        <taxon>Viridiplantae</taxon>
        <taxon>Streptophyta</taxon>
        <taxon>Embryophyta</taxon>
        <taxon>Tracheophyta</taxon>
        <taxon>Spermatophyta</taxon>
        <taxon>Magnoliopsida</taxon>
        <taxon>Liliopsida</taxon>
        <taxon>Poales</taxon>
        <taxon>Poaceae</taxon>
        <taxon>PACMAD clade</taxon>
        <taxon>Arundinoideae</taxon>
        <taxon>Arundineae</taxon>
        <taxon>Arundo</taxon>
    </lineage>
</organism>
<proteinExistence type="predicted"/>
<evidence type="ECO:0000313" key="1">
    <source>
        <dbReference type="EMBL" id="JAE38406.1"/>
    </source>
</evidence>
<accession>A0A0A9HU25</accession>
<protein>
    <submittedName>
        <fullName evidence="1">Uncharacterized protein</fullName>
    </submittedName>
</protein>
<sequence>MLIWKKQHFLVLYLFSFNVLLLHGRIHTHISYKCPVHFCYNPKSGGY</sequence>
<name>A0A0A9HU25_ARUDO</name>
<dbReference type="EMBL" id="GBRH01159490">
    <property type="protein sequence ID" value="JAE38406.1"/>
    <property type="molecule type" value="Transcribed_RNA"/>
</dbReference>